<feature type="transmembrane region" description="Helical" evidence="7">
    <location>
        <begin position="449"/>
        <end position="470"/>
    </location>
</feature>
<feature type="transmembrane region" description="Helical" evidence="7">
    <location>
        <begin position="192"/>
        <end position="209"/>
    </location>
</feature>
<evidence type="ECO:0000256" key="4">
    <source>
        <dbReference type="ARBA" id="ARBA00022989"/>
    </source>
</evidence>
<feature type="transmembrane region" description="Helical" evidence="7">
    <location>
        <begin position="82"/>
        <end position="103"/>
    </location>
</feature>
<evidence type="ECO:0000313" key="9">
    <source>
        <dbReference type="Proteomes" id="UP000190831"/>
    </source>
</evidence>
<comment type="subcellular location">
    <subcellularLocation>
        <location evidence="1">Membrane</location>
        <topology evidence="1">Multi-pass membrane protein</topology>
    </subcellularLocation>
</comment>
<accession>A0A1G4MFL9</accession>
<organism evidence="8 9">
    <name type="scientific">Lachancea fermentati</name>
    <name type="common">Zygosaccharomyces fermentati</name>
    <dbReference type="NCBI Taxonomy" id="4955"/>
    <lineage>
        <taxon>Eukaryota</taxon>
        <taxon>Fungi</taxon>
        <taxon>Dikarya</taxon>
        <taxon>Ascomycota</taxon>
        <taxon>Saccharomycotina</taxon>
        <taxon>Saccharomycetes</taxon>
        <taxon>Saccharomycetales</taxon>
        <taxon>Saccharomycetaceae</taxon>
        <taxon>Lachancea</taxon>
    </lineage>
</organism>
<feature type="region of interest" description="Disordered" evidence="6">
    <location>
        <begin position="1"/>
        <end position="37"/>
    </location>
</feature>
<evidence type="ECO:0000256" key="7">
    <source>
        <dbReference type="SAM" id="Phobius"/>
    </source>
</evidence>
<dbReference type="CDD" id="cd13132">
    <property type="entry name" value="MATE_eukaryotic"/>
    <property type="match status" value="1"/>
</dbReference>
<sequence length="533" mass="59252">MNSETNNLLNSANKSNYSSVPEPEDYGYVSDGRSVSSTDTCTNRFRLMSPDYENPEDQYEEIIGTTSMSEEIRVIFSSSVPLTLTFFMEYAMTVSSLFIIGHFGLPENLASASLAVMTFNITGLAVIEGMATSLDTFCPQAYGAQKFSKVGLYFLRCTMMIFVTSLPIVLLWWCSKSWLVYVIPEHDLLDEVQLFLRILSFGIPGLIFFETGKRFVQAQGFYEASTWALAITVPLNIGLSIYLTKTFGFCGAPTAIALTYWIMALILLLYCLFMEPSTLQCWYPINASRFHVKRVFSNWGPMCKLAIPGLMMIESEYLSFEVLTIMSTHFGVEAIAAQSVIANLGSLIYQIPFAMGCVVSTRVAHYIGMERLASAAIAVKASYLVGASAGIFNFTVLILGNKWLARLFTNDEVVIELAHQVAPILAVNQLYDAITTFSAAILRGQGRQAVGGISNIIAYYVIALPLSGWFAFGPLHLEIKGLWYGCGIGIFLLALTLTFFVYRSNWTKILEDFLAREENEYEVDLSSIDTNEL</sequence>
<dbReference type="Proteomes" id="UP000190831">
    <property type="component" value="Chromosome F"/>
</dbReference>
<dbReference type="AlphaFoldDB" id="A0A1G4MFL9"/>
<name>A0A1G4MFL9_LACFM</name>
<keyword evidence="4 7" id="KW-1133">Transmembrane helix</keyword>
<dbReference type="GO" id="GO:0042910">
    <property type="term" value="F:xenobiotic transmembrane transporter activity"/>
    <property type="evidence" value="ECO:0007669"/>
    <property type="project" value="InterPro"/>
</dbReference>
<dbReference type="OrthoDB" id="2126698at2759"/>
<feature type="compositionally biased region" description="Polar residues" evidence="6">
    <location>
        <begin position="1"/>
        <end position="19"/>
    </location>
</feature>
<evidence type="ECO:0000256" key="2">
    <source>
        <dbReference type="ARBA" id="ARBA00010199"/>
    </source>
</evidence>
<feature type="transmembrane region" description="Helical" evidence="7">
    <location>
        <begin position="255"/>
        <end position="273"/>
    </location>
</feature>
<feature type="transmembrane region" description="Helical" evidence="7">
    <location>
        <begin position="109"/>
        <end position="131"/>
    </location>
</feature>
<proteinExistence type="inferred from homology"/>
<feature type="transmembrane region" description="Helical" evidence="7">
    <location>
        <begin position="420"/>
        <end position="442"/>
    </location>
</feature>
<feature type="transmembrane region" description="Helical" evidence="7">
    <location>
        <begin position="482"/>
        <end position="502"/>
    </location>
</feature>
<keyword evidence="3 7" id="KW-0812">Transmembrane</keyword>
<dbReference type="OMA" id="VKFCLYQ"/>
<dbReference type="NCBIfam" id="TIGR00797">
    <property type="entry name" value="matE"/>
    <property type="match status" value="1"/>
</dbReference>
<gene>
    <name evidence="8" type="ORF">LAFE_0F12706G</name>
</gene>
<feature type="transmembrane region" description="Helical" evidence="7">
    <location>
        <begin position="221"/>
        <end position="243"/>
    </location>
</feature>
<keyword evidence="9" id="KW-1185">Reference proteome</keyword>
<dbReference type="InterPro" id="IPR002528">
    <property type="entry name" value="MATE_fam"/>
</dbReference>
<keyword evidence="5 7" id="KW-0472">Membrane</keyword>
<dbReference type="EMBL" id="LT598490">
    <property type="protein sequence ID" value="SCW02716.1"/>
    <property type="molecule type" value="Genomic_DNA"/>
</dbReference>
<dbReference type="PANTHER" id="PTHR11206">
    <property type="entry name" value="MULTIDRUG RESISTANCE PROTEIN"/>
    <property type="match status" value="1"/>
</dbReference>
<reference evidence="9" key="1">
    <citation type="submission" date="2016-03" db="EMBL/GenBank/DDBJ databases">
        <authorList>
            <person name="Devillers H."/>
        </authorList>
    </citation>
    <scope>NUCLEOTIDE SEQUENCE [LARGE SCALE GENOMIC DNA]</scope>
</reference>
<dbReference type="InterPro" id="IPR045069">
    <property type="entry name" value="MATE_euk"/>
</dbReference>
<evidence type="ECO:0000256" key="5">
    <source>
        <dbReference type="ARBA" id="ARBA00023136"/>
    </source>
</evidence>
<comment type="similarity">
    <text evidence="2">Belongs to the multi antimicrobial extrusion (MATE) (TC 2.A.66.1) family.</text>
</comment>
<dbReference type="GO" id="GO:1990961">
    <property type="term" value="P:xenobiotic detoxification by transmembrane export across the plasma membrane"/>
    <property type="evidence" value="ECO:0007669"/>
    <property type="project" value="InterPro"/>
</dbReference>
<evidence type="ECO:0000256" key="3">
    <source>
        <dbReference type="ARBA" id="ARBA00022692"/>
    </source>
</evidence>
<evidence type="ECO:0000256" key="1">
    <source>
        <dbReference type="ARBA" id="ARBA00004141"/>
    </source>
</evidence>
<protein>
    <submittedName>
        <fullName evidence="8">LAFE_0F12706g1_1</fullName>
    </submittedName>
</protein>
<feature type="transmembrane region" description="Helical" evidence="7">
    <location>
        <begin position="381"/>
        <end position="400"/>
    </location>
</feature>
<evidence type="ECO:0000256" key="6">
    <source>
        <dbReference type="SAM" id="MobiDB-lite"/>
    </source>
</evidence>
<dbReference type="GO" id="GO:0015297">
    <property type="term" value="F:antiporter activity"/>
    <property type="evidence" value="ECO:0007669"/>
    <property type="project" value="InterPro"/>
</dbReference>
<feature type="transmembrane region" description="Helical" evidence="7">
    <location>
        <begin position="152"/>
        <end position="172"/>
    </location>
</feature>
<dbReference type="STRING" id="4955.A0A1G4MFL9"/>
<dbReference type="GO" id="GO:0016020">
    <property type="term" value="C:membrane"/>
    <property type="evidence" value="ECO:0007669"/>
    <property type="project" value="UniProtKB-SubCell"/>
</dbReference>
<evidence type="ECO:0000313" key="8">
    <source>
        <dbReference type="EMBL" id="SCW02716.1"/>
    </source>
</evidence>
<dbReference type="Pfam" id="PF01554">
    <property type="entry name" value="MatE"/>
    <property type="match status" value="2"/>
</dbReference>